<evidence type="ECO:0000313" key="1">
    <source>
        <dbReference type="EMBL" id="CRY55136.1"/>
    </source>
</evidence>
<gene>
    <name evidence="1" type="ORF">ERS008476_02114</name>
</gene>
<protein>
    <submittedName>
        <fullName evidence="1">Uncharacterized protein</fullName>
    </submittedName>
</protein>
<dbReference type="AlphaFoldDB" id="A0A0H5MDI9"/>
<sequence>MINPVIESLFTAGTTVTIMVFLSKFILNHLDKRSIESFKLKTKAELELIQKNNEHYANKNREIGRWCSTLLSAANGIIGRLNYIKTMNDSDVDDYIKNSTKYYLCQLMCWSQIYKQDRDMVFMSPVNDEIVISGLLKNISISMRINNFNSPVIRSLEQSYIASTMTVNGSCISYANFIDNEVLKNYEPLSNLVLTLLHDKRHYLLDDIVNHTKNLKKHAETLLISTNGN</sequence>
<dbReference type="EMBL" id="CWJI01000004">
    <property type="protein sequence ID" value="CRY55136.1"/>
    <property type="molecule type" value="Genomic_DNA"/>
</dbReference>
<dbReference type="Proteomes" id="UP000043316">
    <property type="component" value="Unassembled WGS sequence"/>
</dbReference>
<reference evidence="2" key="1">
    <citation type="submission" date="2015-03" db="EMBL/GenBank/DDBJ databases">
        <authorList>
            <consortium name="Pathogen Informatics"/>
        </authorList>
    </citation>
    <scope>NUCLEOTIDE SEQUENCE [LARGE SCALE GENOMIC DNA]</scope>
    <source>
        <strain evidence="2">R148</strain>
    </source>
</reference>
<accession>A0A0H5MDI9</accession>
<proteinExistence type="predicted"/>
<organism evidence="1 2">
    <name type="scientific">Yersinia intermedia</name>
    <dbReference type="NCBI Taxonomy" id="631"/>
    <lineage>
        <taxon>Bacteria</taxon>
        <taxon>Pseudomonadati</taxon>
        <taxon>Pseudomonadota</taxon>
        <taxon>Gammaproteobacteria</taxon>
        <taxon>Enterobacterales</taxon>
        <taxon>Yersiniaceae</taxon>
        <taxon>Yersinia</taxon>
    </lineage>
</organism>
<name>A0A0H5MDI9_YERIN</name>
<dbReference type="RefSeq" id="WP_053009537.1">
    <property type="nucleotide sequence ID" value="NZ_CWJI01000004.1"/>
</dbReference>
<evidence type="ECO:0000313" key="2">
    <source>
        <dbReference type="Proteomes" id="UP000043316"/>
    </source>
</evidence>